<name>A0A154W192_9PROT</name>
<dbReference type="Proteomes" id="UP000076400">
    <property type="component" value="Unassembled WGS sequence"/>
</dbReference>
<proteinExistence type="predicted"/>
<dbReference type="EMBL" id="LPXN01000117">
    <property type="protein sequence ID" value="KZD07288.1"/>
    <property type="molecule type" value="Genomic_DNA"/>
</dbReference>
<keyword evidence="2" id="KW-1185">Reference proteome</keyword>
<sequence>MTKKAFNRSPLLDVIIGSDSSMSLNLIEGIANGRDPLFRNRFMNECVLFKYPNFEVQLSDGVIGEAQKQAEARPVETAIYVPNDPENLQAGGFAIYLRQREFENLLREYLGLNMQTESEDFAIDVKILRVIDTIPSLDPYLLRTELQSAGLNLPENAIGASEREEGYIRKKIEGRIGPIIDRAVGEAKPGDLAAQAHRKRFIDAIWNPDVPEAELFIKSFGIDKSETQRIFVAWKGITYYQVKFEGFAPAIREVLDFFRGDLSKPRDAASYNRLELEQMAMHVQSTRTKLENVVKNCRQIFIDYNNAYDGLVNGNKPLAFKEFLTTAHNYYWILGFCSTASKNAIGILHRTMQGETAHRLRFDEMDAMLKQMNALLNSSVKSV</sequence>
<dbReference type="STRING" id="580166.AUP43_10240"/>
<accession>A0A154W192</accession>
<reference evidence="1 2" key="1">
    <citation type="submission" date="2015-12" db="EMBL/GenBank/DDBJ databases">
        <title>Genome sequence of Oceanibaculum pacificum MCCC 1A02656.</title>
        <authorList>
            <person name="Lu L."/>
            <person name="Lai Q."/>
            <person name="Shao Z."/>
            <person name="Qian P."/>
        </authorList>
    </citation>
    <scope>NUCLEOTIDE SEQUENCE [LARGE SCALE GENOMIC DNA]</scope>
    <source>
        <strain evidence="1 2">MCCC 1A02656</strain>
    </source>
</reference>
<organism evidence="1 2">
    <name type="scientific">Oceanibaculum pacificum</name>
    <dbReference type="NCBI Taxonomy" id="580166"/>
    <lineage>
        <taxon>Bacteria</taxon>
        <taxon>Pseudomonadati</taxon>
        <taxon>Pseudomonadota</taxon>
        <taxon>Alphaproteobacteria</taxon>
        <taxon>Rhodospirillales</taxon>
        <taxon>Oceanibaculaceae</taxon>
        <taxon>Oceanibaculum</taxon>
    </lineage>
</organism>
<evidence type="ECO:0000313" key="2">
    <source>
        <dbReference type="Proteomes" id="UP000076400"/>
    </source>
</evidence>
<dbReference type="OrthoDB" id="7623655at2"/>
<dbReference type="RefSeq" id="WP_067557165.1">
    <property type="nucleotide sequence ID" value="NZ_LPXN01000117.1"/>
</dbReference>
<protein>
    <submittedName>
        <fullName evidence="1">Uncharacterized protein</fullName>
    </submittedName>
</protein>
<dbReference type="AlphaFoldDB" id="A0A154W192"/>
<gene>
    <name evidence="1" type="ORF">AUP43_10240</name>
</gene>
<evidence type="ECO:0000313" key="1">
    <source>
        <dbReference type="EMBL" id="KZD07288.1"/>
    </source>
</evidence>
<comment type="caution">
    <text evidence="1">The sequence shown here is derived from an EMBL/GenBank/DDBJ whole genome shotgun (WGS) entry which is preliminary data.</text>
</comment>